<reference evidence="5 6" key="1">
    <citation type="journal article" date="2022" name="Nat. Plants">
        <title>Genomes of leafy and leafless Platanthera orchids illuminate the evolution of mycoheterotrophy.</title>
        <authorList>
            <person name="Li M.H."/>
            <person name="Liu K.W."/>
            <person name="Li Z."/>
            <person name="Lu H.C."/>
            <person name="Ye Q.L."/>
            <person name="Zhang D."/>
            <person name="Wang J.Y."/>
            <person name="Li Y.F."/>
            <person name="Zhong Z.M."/>
            <person name="Liu X."/>
            <person name="Yu X."/>
            <person name="Liu D.K."/>
            <person name="Tu X.D."/>
            <person name="Liu B."/>
            <person name="Hao Y."/>
            <person name="Liao X.Y."/>
            <person name="Jiang Y.T."/>
            <person name="Sun W.H."/>
            <person name="Chen J."/>
            <person name="Chen Y.Q."/>
            <person name="Ai Y."/>
            <person name="Zhai J.W."/>
            <person name="Wu S.S."/>
            <person name="Zhou Z."/>
            <person name="Hsiao Y.Y."/>
            <person name="Wu W.L."/>
            <person name="Chen Y.Y."/>
            <person name="Lin Y.F."/>
            <person name="Hsu J.L."/>
            <person name="Li C.Y."/>
            <person name="Wang Z.W."/>
            <person name="Zhao X."/>
            <person name="Zhong W.Y."/>
            <person name="Ma X.K."/>
            <person name="Ma L."/>
            <person name="Huang J."/>
            <person name="Chen G.Z."/>
            <person name="Huang M.Z."/>
            <person name="Huang L."/>
            <person name="Peng D.H."/>
            <person name="Luo Y.B."/>
            <person name="Zou S.Q."/>
            <person name="Chen S.P."/>
            <person name="Lan S."/>
            <person name="Tsai W.C."/>
            <person name="Van de Peer Y."/>
            <person name="Liu Z.J."/>
        </authorList>
    </citation>
    <scope>NUCLEOTIDE SEQUENCE [LARGE SCALE GENOMIC DNA]</scope>
    <source>
        <strain evidence="5">Lor287</strain>
    </source>
</reference>
<name>A0AAP0FSY8_9ASPA</name>
<dbReference type="Gene3D" id="3.40.50.970">
    <property type="match status" value="1"/>
</dbReference>
<dbReference type="InterPro" id="IPR050642">
    <property type="entry name" value="PDH_E1_Alpha_Subunit"/>
</dbReference>
<dbReference type="InterPro" id="IPR029061">
    <property type="entry name" value="THDP-binding"/>
</dbReference>
<sequence>MDAGEGTREVDGDGEVEWLKVERLVTTAFLSGSGLVDDGKHRDPTQGGSAEIVEVVREGRSRRHRKLAQGVGTGDLELIREEDVGGTGRRLRESARDATQELESVRRRVISLPAQAECDNASAKATPRFHGAGGSSCLETCASNGRKEEAVRRSPREDREAEAIVRPRPHSAAHVAGSTPQLGRFLEFRIRAYFLNCASGRPGISTIPTSLLDCIPSSGGSRPLGHFLSPFLSTSAADRSTSPDRPGGTAAGGIEANSTLHSSVFLLASALQIEDPKPWPPLRRFSSSAALPLRRFIASRTFASASGDDQVITVETSVPYTGHKIEPPSRSVETTPKELLTFFRDMSLMRRMEIAADSLYKAKLIRGFCHLYDGQEAVAVGMEAAITKKDAIITAYRDHCIFLGRGGTLLEAFSELMGRRGGCSKGKGGSMHFYKKEANFYGGHGIVGAQIPLGCGIAFGQKYSKEETATFTIYGDGAANQGQLFEALNMSALWDLPVILVCENNHYGMGTAEWRAAKSPAYYKRGDYVPGLKKFQKHHLARPEMTPRHFSRNNRCFTGSRIDEKIDREDEMMLDADYLK</sequence>
<accession>A0AAP0FSY8</accession>
<evidence type="ECO:0000313" key="5">
    <source>
        <dbReference type="EMBL" id="KAK8913654.1"/>
    </source>
</evidence>
<dbReference type="EMBL" id="JBBWWQ010000021">
    <property type="protein sequence ID" value="KAK8913654.1"/>
    <property type="molecule type" value="Genomic_DNA"/>
</dbReference>
<comment type="cofactor">
    <cofactor evidence="1">
        <name>thiamine diphosphate</name>
        <dbReference type="ChEBI" id="CHEBI:58937"/>
    </cofactor>
</comment>
<dbReference type="GO" id="GO:0006086">
    <property type="term" value="P:pyruvate decarboxylation to acetyl-CoA"/>
    <property type="evidence" value="ECO:0007669"/>
    <property type="project" value="TreeGrafter"/>
</dbReference>
<organism evidence="5 6">
    <name type="scientific">Platanthera zijinensis</name>
    <dbReference type="NCBI Taxonomy" id="2320716"/>
    <lineage>
        <taxon>Eukaryota</taxon>
        <taxon>Viridiplantae</taxon>
        <taxon>Streptophyta</taxon>
        <taxon>Embryophyta</taxon>
        <taxon>Tracheophyta</taxon>
        <taxon>Spermatophyta</taxon>
        <taxon>Magnoliopsida</taxon>
        <taxon>Liliopsida</taxon>
        <taxon>Asparagales</taxon>
        <taxon>Orchidaceae</taxon>
        <taxon>Orchidoideae</taxon>
        <taxon>Orchideae</taxon>
        <taxon>Orchidinae</taxon>
        <taxon>Platanthera</taxon>
    </lineage>
</organism>
<dbReference type="CDD" id="cd02000">
    <property type="entry name" value="TPP_E1_PDC_ADC_BCADC"/>
    <property type="match status" value="1"/>
</dbReference>
<evidence type="ECO:0000313" key="6">
    <source>
        <dbReference type="Proteomes" id="UP001418222"/>
    </source>
</evidence>
<protein>
    <recommendedName>
        <fullName evidence="4">Dehydrogenase E1 component domain-containing protein</fullName>
    </recommendedName>
</protein>
<dbReference type="PANTHER" id="PTHR11516:SF60">
    <property type="entry name" value="PYRUVATE DEHYDROGENASE E1 COMPONENT SUBUNIT ALPHA"/>
    <property type="match status" value="1"/>
</dbReference>
<evidence type="ECO:0000256" key="2">
    <source>
        <dbReference type="ARBA" id="ARBA00023002"/>
    </source>
</evidence>
<keyword evidence="2" id="KW-0560">Oxidoreductase</keyword>
<proteinExistence type="predicted"/>
<dbReference type="Proteomes" id="UP001418222">
    <property type="component" value="Unassembled WGS sequence"/>
</dbReference>
<feature type="domain" description="Dehydrogenase E1 component" evidence="4">
    <location>
        <begin position="345"/>
        <end position="533"/>
    </location>
</feature>
<dbReference type="AlphaFoldDB" id="A0AAP0FSY8"/>
<dbReference type="Pfam" id="PF00676">
    <property type="entry name" value="E1_dh"/>
    <property type="match status" value="1"/>
</dbReference>
<comment type="caution">
    <text evidence="5">The sequence shown here is derived from an EMBL/GenBank/DDBJ whole genome shotgun (WGS) entry which is preliminary data.</text>
</comment>
<evidence type="ECO:0000259" key="4">
    <source>
        <dbReference type="Pfam" id="PF00676"/>
    </source>
</evidence>
<dbReference type="SUPFAM" id="SSF52518">
    <property type="entry name" value="Thiamin diphosphate-binding fold (THDP-binding)"/>
    <property type="match status" value="1"/>
</dbReference>
<dbReference type="InterPro" id="IPR001017">
    <property type="entry name" value="DH_E1"/>
</dbReference>
<dbReference type="PANTHER" id="PTHR11516">
    <property type="entry name" value="PYRUVATE DEHYDROGENASE E1 COMPONENT, ALPHA SUBUNIT BACTERIAL AND ORGANELLAR"/>
    <property type="match status" value="1"/>
</dbReference>
<gene>
    <name evidence="5" type="ORF">KSP39_PZI024005</name>
</gene>
<evidence type="ECO:0000256" key="3">
    <source>
        <dbReference type="ARBA" id="ARBA00023052"/>
    </source>
</evidence>
<keyword evidence="6" id="KW-1185">Reference proteome</keyword>
<dbReference type="GO" id="GO:0004739">
    <property type="term" value="F:pyruvate dehydrogenase (acetyl-transferring) activity"/>
    <property type="evidence" value="ECO:0007669"/>
    <property type="project" value="TreeGrafter"/>
</dbReference>
<evidence type="ECO:0000256" key="1">
    <source>
        <dbReference type="ARBA" id="ARBA00001964"/>
    </source>
</evidence>
<keyword evidence="3" id="KW-0786">Thiamine pyrophosphate</keyword>